<dbReference type="AlphaFoldDB" id="A0A1V6Q4E2"/>
<reference evidence="2" key="1">
    <citation type="journal article" date="2017" name="Nat. Microbiol.">
        <title>Global analysis of biosynthetic gene clusters reveals vast potential of secondary metabolite production in Penicillium species.</title>
        <authorList>
            <person name="Nielsen J.C."/>
            <person name="Grijseels S."/>
            <person name="Prigent S."/>
            <person name="Ji B."/>
            <person name="Dainat J."/>
            <person name="Nielsen K.F."/>
            <person name="Frisvad J.C."/>
            <person name="Workman M."/>
            <person name="Nielsen J."/>
        </authorList>
    </citation>
    <scope>NUCLEOTIDE SEQUENCE [LARGE SCALE GENOMIC DNA]</scope>
    <source>
        <strain evidence="2">IBT 31811</strain>
    </source>
</reference>
<keyword evidence="2" id="KW-1185">Reference proteome</keyword>
<evidence type="ECO:0000313" key="2">
    <source>
        <dbReference type="Proteomes" id="UP000191672"/>
    </source>
</evidence>
<accession>A0A1V6Q4E2</accession>
<dbReference type="InterPro" id="IPR036400">
    <property type="entry name" value="Cyt_B5-like_heme/steroid_sf"/>
</dbReference>
<dbReference type="EMBL" id="MDYN01000014">
    <property type="protein sequence ID" value="OQD84091.1"/>
    <property type="molecule type" value="Genomic_DNA"/>
</dbReference>
<organism evidence="1 2">
    <name type="scientific">Penicillium antarcticum</name>
    <dbReference type="NCBI Taxonomy" id="416450"/>
    <lineage>
        <taxon>Eukaryota</taxon>
        <taxon>Fungi</taxon>
        <taxon>Dikarya</taxon>
        <taxon>Ascomycota</taxon>
        <taxon>Pezizomycotina</taxon>
        <taxon>Eurotiomycetes</taxon>
        <taxon>Eurotiomycetidae</taxon>
        <taxon>Eurotiales</taxon>
        <taxon>Aspergillaceae</taxon>
        <taxon>Penicillium</taxon>
    </lineage>
</organism>
<sequence length="76" mass="8585">MSEEIEKARPQYRLQGGPAELPAMSWKEYEDQVDHDHCLLSINGIIPKLLKQFAGKDATNAFLNGRLSVTMRVPTE</sequence>
<dbReference type="SUPFAM" id="SSF55856">
    <property type="entry name" value="Cytochrome b5-like heme/steroid binding domain"/>
    <property type="match status" value="1"/>
</dbReference>
<name>A0A1V6Q4E2_9EURO</name>
<proteinExistence type="predicted"/>
<evidence type="ECO:0000313" key="1">
    <source>
        <dbReference type="EMBL" id="OQD84091.1"/>
    </source>
</evidence>
<comment type="caution">
    <text evidence="1">The sequence shown here is derived from an EMBL/GenBank/DDBJ whole genome shotgun (WGS) entry which is preliminary data.</text>
</comment>
<dbReference type="Proteomes" id="UP000191672">
    <property type="component" value="Unassembled WGS sequence"/>
</dbReference>
<protein>
    <submittedName>
        <fullName evidence="1">Uncharacterized protein</fullName>
    </submittedName>
</protein>
<gene>
    <name evidence="1" type="ORF">PENANT_c014G09554</name>
</gene>